<name>A0A8K1T1M4_9VIRU</name>
<reference evidence="1" key="1">
    <citation type="submission" date="2018-03" db="EMBL/GenBank/DDBJ databases">
        <title>Draft genome sequences of Megaviruse, new member of the family Mimiviridae isolated from water in Shanghai, China.</title>
        <authorList>
            <person name="Xia Y."/>
        </authorList>
    </citation>
    <scope>NUCLEOTIDE SEQUENCE</scope>
    <source>
        <strain evidence="1">SH</strain>
    </source>
</reference>
<sequence>MDKLPYEIWIHIIDFLENPFNMLVCNKYTLSMTKYLNKINSFFMIMVEQGNLSWIKILHSQGYDIRFQMMKL</sequence>
<gene>
    <name evidence="1" type="ORF">Mb1031</name>
</gene>
<proteinExistence type="predicted"/>
<protein>
    <recommendedName>
        <fullName evidence="2">Ankyrin repeat protein</fullName>
    </recommendedName>
</protein>
<organism evidence="1">
    <name type="scientific">Megavirus baoshan</name>
    <dbReference type="NCBI Taxonomy" id="2496520"/>
    <lineage>
        <taxon>Viruses</taxon>
        <taxon>Varidnaviria</taxon>
        <taxon>Bamfordvirae</taxon>
        <taxon>Nucleocytoviricota</taxon>
        <taxon>Megaviricetes</taxon>
        <taxon>Imitervirales</taxon>
        <taxon>Mimiviridae</taxon>
        <taxon>Megamimivirinae</taxon>
        <taxon>Megavirus</taxon>
        <taxon>Megavirus baoshanense</taxon>
    </lineage>
</organism>
<accession>A0A8K1T1M4</accession>
<evidence type="ECO:0008006" key="2">
    <source>
        <dbReference type="Google" id="ProtNLM"/>
    </source>
</evidence>
<evidence type="ECO:0000313" key="1">
    <source>
        <dbReference type="EMBL" id="UFX99921.1"/>
    </source>
</evidence>
<dbReference type="EMBL" id="MH046811">
    <property type="protein sequence ID" value="UFX99921.1"/>
    <property type="molecule type" value="Genomic_DNA"/>
</dbReference>